<dbReference type="SMART" id="SM00354">
    <property type="entry name" value="HTH_LACI"/>
    <property type="match status" value="1"/>
</dbReference>
<dbReference type="Pfam" id="PF00356">
    <property type="entry name" value="LacI"/>
    <property type="match status" value="1"/>
</dbReference>
<organism evidence="2 3">
    <name type="scientific">Mesorhizobium escarrei</name>
    <dbReference type="NCBI Taxonomy" id="666018"/>
    <lineage>
        <taxon>Bacteria</taxon>
        <taxon>Pseudomonadati</taxon>
        <taxon>Pseudomonadota</taxon>
        <taxon>Alphaproteobacteria</taxon>
        <taxon>Hyphomicrobiales</taxon>
        <taxon>Phyllobacteriaceae</taxon>
        <taxon>Mesorhizobium</taxon>
    </lineage>
</organism>
<comment type="caution">
    <text evidence="2">The sequence shown here is derived from an EMBL/GenBank/DDBJ whole genome shotgun (WGS) entry which is preliminary data.</text>
</comment>
<dbReference type="InterPro" id="IPR000843">
    <property type="entry name" value="HTH_LacI"/>
</dbReference>
<evidence type="ECO:0000313" key="3">
    <source>
        <dbReference type="Proteomes" id="UP001153050"/>
    </source>
</evidence>
<dbReference type="Proteomes" id="UP001153050">
    <property type="component" value="Unassembled WGS sequence"/>
</dbReference>
<dbReference type="EMBL" id="CAKXZT010000121">
    <property type="protein sequence ID" value="CAH2400993.1"/>
    <property type="molecule type" value="Genomic_DNA"/>
</dbReference>
<reference evidence="2 3" key="1">
    <citation type="submission" date="2022-03" db="EMBL/GenBank/DDBJ databases">
        <authorList>
            <person name="Brunel B."/>
        </authorList>
    </citation>
    <scope>NUCLEOTIDE SEQUENCE [LARGE SCALE GENOMIC DNA]</scope>
    <source>
        <strain evidence="2">STM5069sample</strain>
    </source>
</reference>
<dbReference type="Gene3D" id="1.10.260.40">
    <property type="entry name" value="lambda repressor-like DNA-binding domains"/>
    <property type="match status" value="1"/>
</dbReference>
<keyword evidence="3" id="KW-1185">Reference proteome</keyword>
<dbReference type="InterPro" id="IPR010982">
    <property type="entry name" value="Lambda_DNA-bd_dom_sf"/>
</dbReference>
<protein>
    <recommendedName>
        <fullName evidence="1">HTH lacI-type domain-containing protein</fullName>
    </recommendedName>
</protein>
<sequence>MRKRPPIKDIAKAAELSTTAVSYALSGKGRLSVQIQETVRRIADEVGFIRDDTLLA</sequence>
<gene>
    <name evidence="2" type="ORF">MES5069_270192</name>
</gene>
<dbReference type="RefSeq" id="WP_254018569.1">
    <property type="nucleotide sequence ID" value="NZ_CAKXZT010000121.1"/>
</dbReference>
<name>A0ABN8JSJ1_9HYPH</name>
<accession>A0ABN8JSJ1</accession>
<evidence type="ECO:0000313" key="2">
    <source>
        <dbReference type="EMBL" id="CAH2400993.1"/>
    </source>
</evidence>
<evidence type="ECO:0000259" key="1">
    <source>
        <dbReference type="SMART" id="SM00354"/>
    </source>
</evidence>
<feature type="domain" description="HTH lacI-type" evidence="1">
    <location>
        <begin position="4"/>
        <end position="56"/>
    </location>
</feature>
<proteinExistence type="predicted"/>
<dbReference type="SUPFAM" id="SSF47413">
    <property type="entry name" value="lambda repressor-like DNA-binding domains"/>
    <property type="match status" value="1"/>
</dbReference>